<feature type="domain" description="MULE transposase" evidence="2">
    <location>
        <begin position="218"/>
        <end position="311"/>
    </location>
</feature>
<proteinExistence type="predicted"/>
<organism evidence="3 4">
    <name type="scientific">Cannabis sativa</name>
    <name type="common">Hemp</name>
    <name type="synonym">Marijuana</name>
    <dbReference type="NCBI Taxonomy" id="3483"/>
    <lineage>
        <taxon>Eukaryota</taxon>
        <taxon>Viridiplantae</taxon>
        <taxon>Streptophyta</taxon>
        <taxon>Embryophyta</taxon>
        <taxon>Tracheophyta</taxon>
        <taxon>Spermatophyta</taxon>
        <taxon>Magnoliopsida</taxon>
        <taxon>eudicotyledons</taxon>
        <taxon>Gunneridae</taxon>
        <taxon>Pentapetalae</taxon>
        <taxon>rosids</taxon>
        <taxon>fabids</taxon>
        <taxon>Rosales</taxon>
        <taxon>Cannabaceae</taxon>
        <taxon>Cannabis</taxon>
    </lineage>
</organism>
<keyword evidence="4" id="KW-1185">Reference proteome</keyword>
<protein>
    <recommendedName>
        <fullName evidence="5">Protein FAR1-RELATED SEQUENCE</fullName>
    </recommendedName>
</protein>
<sequence>MVWNSNSHKEAYEFHLKYAKIIGFGILRRSSRRSKISNEFIDVKFVCTRLGSKRESISCNPRPCLKIDCKATLHLKRRLEGKWYVYNFIKEHNHEVYPAQAHYFTCHRSIKPSNKETINTPHAVGVSTTKIFVVMAKSNNGYENIGCLEKDIRNHLDKEKRLALASGDASAMQELFMHMQEEDSNFFYAIDLDEEQRLKNVFWVDAKSREDYKIFGDVVSFDTTYITNKYKMPFAPFIGVNNHFQTSLLGCALLAHETKSTFVWLIKTWLRAMGGKAPISILTNQDKAMKAAISDVFPNTRHRFCLWHILRKILEKLGSVIKTNEHFMRDFNSCVYNSWVAEEFEYKWSTMIEKVVYAECLNTMDFFVGMLCVFFDLLVFSMFHHSIY</sequence>
<dbReference type="AlphaFoldDB" id="A0A803PDX3"/>
<evidence type="ECO:0000259" key="2">
    <source>
        <dbReference type="Pfam" id="PF10551"/>
    </source>
</evidence>
<evidence type="ECO:0000313" key="4">
    <source>
        <dbReference type="Proteomes" id="UP000596661"/>
    </source>
</evidence>
<dbReference type="EMBL" id="UZAU01000395">
    <property type="status" value="NOT_ANNOTATED_CDS"/>
    <property type="molecule type" value="Genomic_DNA"/>
</dbReference>
<dbReference type="Pfam" id="PF10551">
    <property type="entry name" value="MULE"/>
    <property type="match status" value="1"/>
</dbReference>
<dbReference type="OMA" id="TERDSKM"/>
<dbReference type="EnsemblPlants" id="evm.model.04.1635">
    <property type="protein sequence ID" value="cds.evm.model.04.1635"/>
    <property type="gene ID" value="evm.TU.04.1635"/>
</dbReference>
<evidence type="ECO:0000259" key="1">
    <source>
        <dbReference type="Pfam" id="PF03101"/>
    </source>
</evidence>
<dbReference type="Proteomes" id="UP000596661">
    <property type="component" value="Chromosome 4"/>
</dbReference>
<accession>A0A803PDX3</accession>
<dbReference type="PANTHER" id="PTHR47718:SF16">
    <property type="entry name" value="PROTEIN FAR1-RELATED SEQUENCE"/>
    <property type="match status" value="1"/>
</dbReference>
<reference evidence="3" key="1">
    <citation type="submission" date="2018-11" db="EMBL/GenBank/DDBJ databases">
        <authorList>
            <person name="Grassa J C."/>
        </authorList>
    </citation>
    <scope>NUCLEOTIDE SEQUENCE [LARGE SCALE GENOMIC DNA]</scope>
</reference>
<reference evidence="3" key="2">
    <citation type="submission" date="2021-03" db="UniProtKB">
        <authorList>
            <consortium name="EnsemblPlants"/>
        </authorList>
    </citation>
    <scope>IDENTIFICATION</scope>
</reference>
<dbReference type="InterPro" id="IPR018289">
    <property type="entry name" value="MULE_transposase_dom"/>
</dbReference>
<dbReference type="InterPro" id="IPR004330">
    <property type="entry name" value="FAR1_DNA_bnd_dom"/>
</dbReference>
<dbReference type="Gramene" id="evm.model.04.1635">
    <property type="protein sequence ID" value="cds.evm.model.04.1635"/>
    <property type="gene ID" value="evm.TU.04.1635"/>
</dbReference>
<name>A0A803PDX3_CANSA</name>
<evidence type="ECO:0000313" key="3">
    <source>
        <dbReference type="EnsemblPlants" id="cds.evm.model.04.1635"/>
    </source>
</evidence>
<feature type="domain" description="FAR1" evidence="1">
    <location>
        <begin position="13"/>
        <end position="97"/>
    </location>
</feature>
<evidence type="ECO:0008006" key="5">
    <source>
        <dbReference type="Google" id="ProtNLM"/>
    </source>
</evidence>
<dbReference type="Pfam" id="PF03101">
    <property type="entry name" value="FAR1"/>
    <property type="match status" value="1"/>
</dbReference>
<dbReference type="PANTHER" id="PTHR47718">
    <property type="entry name" value="OS01G0519700 PROTEIN"/>
    <property type="match status" value="1"/>
</dbReference>